<name>A0A3D9KAV1_9BACL</name>
<protein>
    <submittedName>
        <fullName evidence="1">Uncharacterized protein</fullName>
    </submittedName>
</protein>
<comment type="caution">
    <text evidence="1">The sequence shown here is derived from an EMBL/GenBank/DDBJ whole genome shotgun (WGS) entry which is preliminary data.</text>
</comment>
<proteinExistence type="predicted"/>
<accession>A0A3D9KAV1</accession>
<keyword evidence="2" id="KW-1185">Reference proteome</keyword>
<organism evidence="1 2">
    <name type="scientific">Cohnella phaseoli</name>
    <dbReference type="NCBI Taxonomy" id="456490"/>
    <lineage>
        <taxon>Bacteria</taxon>
        <taxon>Bacillati</taxon>
        <taxon>Bacillota</taxon>
        <taxon>Bacilli</taxon>
        <taxon>Bacillales</taxon>
        <taxon>Paenibacillaceae</taxon>
        <taxon>Cohnella</taxon>
    </lineage>
</organism>
<dbReference type="EMBL" id="QRDZ01000008">
    <property type="protein sequence ID" value="RED83270.1"/>
    <property type="molecule type" value="Genomic_DNA"/>
</dbReference>
<evidence type="ECO:0000313" key="1">
    <source>
        <dbReference type="EMBL" id="RED83270.1"/>
    </source>
</evidence>
<sequence>MRDKRLFEGMSELEELSRGLLAVPVPDGKREEVFEETHRAIELMKQCKWVPIETEHPASRP</sequence>
<dbReference type="Proteomes" id="UP000256977">
    <property type="component" value="Unassembled WGS sequence"/>
</dbReference>
<dbReference type="RefSeq" id="WP_116060872.1">
    <property type="nucleotide sequence ID" value="NZ_QRDZ01000008.1"/>
</dbReference>
<reference evidence="1 2" key="1">
    <citation type="submission" date="2018-07" db="EMBL/GenBank/DDBJ databases">
        <title>Genomic Encyclopedia of Type Strains, Phase III (KMG-III): the genomes of soil and plant-associated and newly described type strains.</title>
        <authorList>
            <person name="Whitman W."/>
        </authorList>
    </citation>
    <scope>NUCLEOTIDE SEQUENCE [LARGE SCALE GENOMIC DNA]</scope>
    <source>
        <strain evidence="1 2">CECT 7287</strain>
    </source>
</reference>
<evidence type="ECO:0000313" key="2">
    <source>
        <dbReference type="Proteomes" id="UP000256977"/>
    </source>
</evidence>
<dbReference type="AlphaFoldDB" id="A0A3D9KAV1"/>
<gene>
    <name evidence="1" type="ORF">DFP98_108113</name>
</gene>